<dbReference type="AlphaFoldDB" id="A0A0X9W6S4"/>
<sequence>MATYLIGDIHGCYRELRELLNKVNFKPQNDILWLTGDLVTRGPDSLKVLRYIKNLGSSVRMVLGNHDLNLISVYANISHHKPKEKLKKLIKANDFAELVFWLRNQPLLQVDNNKKIIMSHAGITPQWNLLIAEMCAKEVEKVLSSDIYHPLLMDFMYKDIPNSWSPNLSGLSRLCFSIQALTRMRYCLPDGQLNMMFKNKPEKTPLPLKPWFSFPINIPAGYSIIFGHWASLEGKGTPKMIYGLDTGCCWGGELTLLRWEDKQYFSQPAFITR</sequence>
<dbReference type="NCBIfam" id="NF001204">
    <property type="entry name" value="PRK00166.1"/>
    <property type="match status" value="1"/>
</dbReference>
<dbReference type="GO" id="GO:0008803">
    <property type="term" value="F:bis(5'-nucleosyl)-tetraphosphatase (symmetrical) activity"/>
    <property type="evidence" value="ECO:0007669"/>
    <property type="project" value="UniProtKB-UniRule"/>
</dbReference>
<feature type="domain" description="Calcineurin-like phosphoesterase" evidence="6">
    <location>
        <begin position="4"/>
        <end position="135"/>
    </location>
</feature>
<dbReference type="OrthoDB" id="9807890at2"/>
<dbReference type="InterPro" id="IPR029052">
    <property type="entry name" value="Metallo-depent_PP-like"/>
</dbReference>
<comment type="similarity">
    <text evidence="2 5">Belongs to the Ap4A hydrolase family.</text>
</comment>
<keyword evidence="8" id="KW-1185">Reference proteome</keyword>
<evidence type="ECO:0000256" key="2">
    <source>
        <dbReference type="ARBA" id="ARBA00005419"/>
    </source>
</evidence>
<evidence type="ECO:0000259" key="6">
    <source>
        <dbReference type="Pfam" id="PF00149"/>
    </source>
</evidence>
<keyword evidence="3 5" id="KW-0378">Hydrolase</keyword>
<dbReference type="STRING" id="634113.AUT07_00399"/>
<reference evidence="7 8" key="1">
    <citation type="submission" date="2016-01" db="EMBL/GenBank/DDBJ databases">
        <title>Genome sequence of Ca. Arsenophonus lipopteni, the exclusive symbiont of a blood sucking fly Lipoptena cervi (Diptera: Hippoboscidae).</title>
        <authorList>
            <person name="Novakova E."/>
            <person name="Hypsa V."/>
            <person name="Nguyen P."/>
            <person name="Husnik F."/>
            <person name="Darby A.C."/>
        </authorList>
    </citation>
    <scope>NUCLEOTIDE SEQUENCE [LARGE SCALE GENOMIC DNA]</scope>
    <source>
        <strain evidence="7 8">CB</strain>
    </source>
</reference>
<dbReference type="SUPFAM" id="SSF56300">
    <property type="entry name" value="Metallo-dependent phosphatases"/>
    <property type="match status" value="1"/>
</dbReference>
<dbReference type="Proteomes" id="UP000069926">
    <property type="component" value="Chromosome"/>
</dbReference>
<dbReference type="NCBIfam" id="TIGR00668">
    <property type="entry name" value="apaH"/>
    <property type="match status" value="1"/>
</dbReference>
<dbReference type="HAMAP" id="MF_00199">
    <property type="entry name" value="ApaH"/>
    <property type="match status" value="1"/>
</dbReference>
<dbReference type="InterPro" id="IPR004843">
    <property type="entry name" value="Calcineurin-like_PHP"/>
</dbReference>
<accession>A0A0X9W6S4</accession>
<dbReference type="Gene3D" id="3.60.21.10">
    <property type="match status" value="1"/>
</dbReference>
<dbReference type="Pfam" id="PF00149">
    <property type="entry name" value="Metallophos"/>
    <property type="match status" value="1"/>
</dbReference>
<dbReference type="PANTHER" id="PTHR40942">
    <property type="match status" value="1"/>
</dbReference>
<comment type="function">
    <text evidence="1 5">Hydrolyzes diadenosine 5',5'''-P1,P4-tetraphosphate to yield ADP.</text>
</comment>
<name>A0A0X9W6S4_9GAMM</name>
<dbReference type="PIRSF" id="PIRSF000903">
    <property type="entry name" value="B5n-ttraPtase_sm"/>
    <property type="match status" value="1"/>
</dbReference>
<dbReference type="EC" id="3.6.1.41" evidence="5"/>
<dbReference type="PANTHER" id="PTHR40942:SF4">
    <property type="entry name" value="CYTOCHROME C5"/>
    <property type="match status" value="1"/>
</dbReference>
<gene>
    <name evidence="5 7" type="primary">apaH</name>
    <name evidence="7" type="ORF">AUT07_00399</name>
</gene>
<comment type="catalytic activity">
    <reaction evidence="4 5">
        <text>P(1),P(4)-bis(5'-adenosyl) tetraphosphate + H2O = 2 ADP + 2 H(+)</text>
        <dbReference type="Rhea" id="RHEA:24252"/>
        <dbReference type="ChEBI" id="CHEBI:15377"/>
        <dbReference type="ChEBI" id="CHEBI:15378"/>
        <dbReference type="ChEBI" id="CHEBI:58141"/>
        <dbReference type="ChEBI" id="CHEBI:456216"/>
        <dbReference type="EC" id="3.6.1.41"/>
    </reaction>
</comment>
<dbReference type="CDD" id="cd07422">
    <property type="entry name" value="MPP_ApaH"/>
    <property type="match status" value="1"/>
</dbReference>
<protein>
    <recommendedName>
        <fullName evidence="5">Bis(5'-nucleosyl)-tetraphosphatase, symmetrical</fullName>
        <ecNumber evidence="5">3.6.1.41</ecNumber>
    </recommendedName>
    <alternativeName>
        <fullName evidence="5">Ap4A hydrolase</fullName>
    </alternativeName>
    <alternativeName>
        <fullName evidence="5">Diadenosine 5',5'''-P1,P4-tetraphosphate pyrophosphohydrolase</fullName>
    </alternativeName>
    <alternativeName>
        <fullName evidence="5">Diadenosine tetraphosphatase</fullName>
    </alternativeName>
</protein>
<dbReference type="KEGG" id="asy:AUT07_00399"/>
<evidence type="ECO:0000313" key="8">
    <source>
        <dbReference type="Proteomes" id="UP000069926"/>
    </source>
</evidence>
<evidence type="ECO:0000256" key="4">
    <source>
        <dbReference type="ARBA" id="ARBA00049417"/>
    </source>
</evidence>
<evidence type="ECO:0000256" key="3">
    <source>
        <dbReference type="ARBA" id="ARBA00022801"/>
    </source>
</evidence>
<evidence type="ECO:0000313" key="7">
    <source>
        <dbReference type="EMBL" id="AMA64972.1"/>
    </source>
</evidence>
<dbReference type="PATRIC" id="fig|634113.3.peg.384"/>
<dbReference type="InterPro" id="IPR004617">
    <property type="entry name" value="ApaH"/>
</dbReference>
<dbReference type="EMBL" id="CP013920">
    <property type="protein sequence ID" value="AMA64972.1"/>
    <property type="molecule type" value="Genomic_DNA"/>
</dbReference>
<evidence type="ECO:0000256" key="5">
    <source>
        <dbReference type="HAMAP-Rule" id="MF_00199"/>
    </source>
</evidence>
<proteinExistence type="inferred from homology"/>
<dbReference type="RefSeq" id="WP_066283505.1">
    <property type="nucleotide sequence ID" value="NZ_CP013920.1"/>
</dbReference>
<evidence type="ECO:0000256" key="1">
    <source>
        <dbReference type="ARBA" id="ARBA00003413"/>
    </source>
</evidence>
<organism evidence="7 8">
    <name type="scientific">Candidatus Arsenophonus lipoptenae</name>
    <dbReference type="NCBI Taxonomy" id="634113"/>
    <lineage>
        <taxon>Bacteria</taxon>
        <taxon>Pseudomonadati</taxon>
        <taxon>Pseudomonadota</taxon>
        <taxon>Gammaproteobacteria</taxon>
        <taxon>Enterobacterales</taxon>
        <taxon>Morganellaceae</taxon>
        <taxon>Arsenophonus</taxon>
    </lineage>
</organism>